<name>A0A9Q0J7M9_9ROSI</name>
<dbReference type="Proteomes" id="UP001141552">
    <property type="component" value="Unassembled WGS sequence"/>
</dbReference>
<keyword evidence="2" id="KW-1185">Reference proteome</keyword>
<evidence type="ECO:0000313" key="2">
    <source>
        <dbReference type="Proteomes" id="UP001141552"/>
    </source>
</evidence>
<proteinExistence type="predicted"/>
<evidence type="ECO:0000313" key="1">
    <source>
        <dbReference type="EMBL" id="KAJ4830610.1"/>
    </source>
</evidence>
<protein>
    <submittedName>
        <fullName evidence="1">Uncharacterized protein</fullName>
    </submittedName>
</protein>
<comment type="caution">
    <text evidence="1">The sequence shown here is derived from an EMBL/GenBank/DDBJ whole genome shotgun (WGS) entry which is preliminary data.</text>
</comment>
<dbReference type="EMBL" id="JAKUCV010005590">
    <property type="protein sequence ID" value="KAJ4830610.1"/>
    <property type="molecule type" value="Genomic_DNA"/>
</dbReference>
<accession>A0A9Q0J7M9</accession>
<organism evidence="1 2">
    <name type="scientific">Turnera subulata</name>
    <dbReference type="NCBI Taxonomy" id="218843"/>
    <lineage>
        <taxon>Eukaryota</taxon>
        <taxon>Viridiplantae</taxon>
        <taxon>Streptophyta</taxon>
        <taxon>Embryophyta</taxon>
        <taxon>Tracheophyta</taxon>
        <taxon>Spermatophyta</taxon>
        <taxon>Magnoliopsida</taxon>
        <taxon>eudicotyledons</taxon>
        <taxon>Gunneridae</taxon>
        <taxon>Pentapetalae</taxon>
        <taxon>rosids</taxon>
        <taxon>fabids</taxon>
        <taxon>Malpighiales</taxon>
        <taxon>Passifloraceae</taxon>
        <taxon>Turnera</taxon>
    </lineage>
</organism>
<sequence length="119" mass="13585">MHTAVEERSMSWFCNTIKDKTVKLNTKLPNAHIVFCMYQGIMGQHAMVLTHVCNNFPFPLNFAAKEKYIHIQNQKFKKKKISEQECFAGSKKRCKASTDLILNGGLQAGMANCLGCWLW</sequence>
<gene>
    <name evidence="1" type="ORF">Tsubulata_047262</name>
</gene>
<reference evidence="1" key="2">
    <citation type="journal article" date="2023" name="Plants (Basel)">
        <title>Annotation of the Turnera subulata (Passifloraceae) Draft Genome Reveals the S-Locus Evolved after the Divergence of Turneroideae from Passifloroideae in a Stepwise Manner.</title>
        <authorList>
            <person name="Henning P.M."/>
            <person name="Roalson E.H."/>
            <person name="Mir W."/>
            <person name="McCubbin A.G."/>
            <person name="Shore J.S."/>
        </authorList>
    </citation>
    <scope>NUCLEOTIDE SEQUENCE</scope>
    <source>
        <strain evidence="1">F60SS</strain>
    </source>
</reference>
<reference evidence="1" key="1">
    <citation type="submission" date="2022-02" db="EMBL/GenBank/DDBJ databases">
        <authorList>
            <person name="Henning P.M."/>
            <person name="McCubbin A.G."/>
            <person name="Shore J.S."/>
        </authorList>
    </citation>
    <scope>NUCLEOTIDE SEQUENCE</scope>
    <source>
        <strain evidence="1">F60SS</strain>
        <tissue evidence="1">Leaves</tissue>
    </source>
</reference>
<dbReference type="AlphaFoldDB" id="A0A9Q0J7M9"/>